<reference evidence="1" key="2">
    <citation type="journal article" date="2022" name="New Phytol.">
        <title>Evolutionary transition to the ectomycorrhizal habit in the genomes of a hyperdiverse lineage of mushroom-forming fungi.</title>
        <authorList>
            <person name="Looney B."/>
            <person name="Miyauchi S."/>
            <person name="Morin E."/>
            <person name="Drula E."/>
            <person name="Courty P.E."/>
            <person name="Kohler A."/>
            <person name="Kuo A."/>
            <person name="LaButti K."/>
            <person name="Pangilinan J."/>
            <person name="Lipzen A."/>
            <person name="Riley R."/>
            <person name="Andreopoulos W."/>
            <person name="He G."/>
            <person name="Johnson J."/>
            <person name="Nolan M."/>
            <person name="Tritt A."/>
            <person name="Barry K.W."/>
            <person name="Grigoriev I.V."/>
            <person name="Nagy L.G."/>
            <person name="Hibbett D."/>
            <person name="Henrissat B."/>
            <person name="Matheny P.B."/>
            <person name="Labbe J."/>
            <person name="Martin F.M."/>
        </authorList>
    </citation>
    <scope>NUCLEOTIDE SEQUENCE</scope>
    <source>
        <strain evidence="1">EC-137</strain>
    </source>
</reference>
<keyword evidence="2" id="KW-1185">Reference proteome</keyword>
<dbReference type="EMBL" id="MU273596">
    <property type="protein sequence ID" value="KAI0031024.1"/>
    <property type="molecule type" value="Genomic_DNA"/>
</dbReference>
<evidence type="ECO:0000313" key="1">
    <source>
        <dbReference type="EMBL" id="KAI0031024.1"/>
    </source>
</evidence>
<protein>
    <submittedName>
        <fullName evidence="1">FAD/NAD-P-binding domain-containing protein</fullName>
    </submittedName>
</protein>
<name>A0ACB8QGS8_9AGAM</name>
<sequence length="470" mass="51084">MDKVAILGGGPSAFYVASRLLSRVPADRNRNLAVHMFDRLWSPHGLVRYGVAPDHPEVKNCTHKFDELAKDARFRYFGNVQVGPASGRPIPHVVRLPFDEIPRSYTHLVLAPGCPIPTTHPALPLSSRVIPALDLVHWYTQHPTHPHAPPLDGARHVTIIGQGNVALDVARMLLTSPDVLATYDVPLSVLEGLRTSAVEHVSIVGRRGPLQAAFTTKEARELMTISDASMALLDPVLLVPSADTKLSRQQTRVLDLLRKGSTTKSGTTKKTWSLDFFRAPTGIQESESRLRLSLAHTTLDAGLRAVATGATSALETDLVVTALGQQLDPSTPFYDDATRRIPVNASGNVLHPSGRPFKNVYASGWAAMGARGVLASTMINAYNVADNLAASLLGSDSLSPNFEEIMEKDVDPAPPALVREELEKGNVMSYEDWKIIDAEEVRKGAEMGKERERMGWEGAKAFLAASKTRA</sequence>
<comment type="caution">
    <text evidence="1">The sequence shown here is derived from an EMBL/GenBank/DDBJ whole genome shotgun (WGS) entry which is preliminary data.</text>
</comment>
<dbReference type="Proteomes" id="UP000814128">
    <property type="component" value="Unassembled WGS sequence"/>
</dbReference>
<evidence type="ECO:0000313" key="2">
    <source>
        <dbReference type="Proteomes" id="UP000814128"/>
    </source>
</evidence>
<proteinExistence type="predicted"/>
<accession>A0ACB8QGS8</accession>
<gene>
    <name evidence="1" type="ORF">K488DRAFT_53009</name>
</gene>
<reference evidence="1" key="1">
    <citation type="submission" date="2021-02" db="EMBL/GenBank/DDBJ databases">
        <authorList>
            <consortium name="DOE Joint Genome Institute"/>
            <person name="Ahrendt S."/>
            <person name="Looney B.P."/>
            <person name="Miyauchi S."/>
            <person name="Morin E."/>
            <person name="Drula E."/>
            <person name="Courty P.E."/>
            <person name="Chicoki N."/>
            <person name="Fauchery L."/>
            <person name="Kohler A."/>
            <person name="Kuo A."/>
            <person name="Labutti K."/>
            <person name="Pangilinan J."/>
            <person name="Lipzen A."/>
            <person name="Riley R."/>
            <person name="Andreopoulos W."/>
            <person name="He G."/>
            <person name="Johnson J."/>
            <person name="Barry K.W."/>
            <person name="Grigoriev I.V."/>
            <person name="Nagy L."/>
            <person name="Hibbett D."/>
            <person name="Henrissat B."/>
            <person name="Matheny P.B."/>
            <person name="Labbe J."/>
            <person name="Martin F."/>
        </authorList>
    </citation>
    <scope>NUCLEOTIDE SEQUENCE</scope>
    <source>
        <strain evidence="1">EC-137</strain>
    </source>
</reference>
<organism evidence="1 2">
    <name type="scientific">Vararia minispora EC-137</name>
    <dbReference type="NCBI Taxonomy" id="1314806"/>
    <lineage>
        <taxon>Eukaryota</taxon>
        <taxon>Fungi</taxon>
        <taxon>Dikarya</taxon>
        <taxon>Basidiomycota</taxon>
        <taxon>Agaricomycotina</taxon>
        <taxon>Agaricomycetes</taxon>
        <taxon>Russulales</taxon>
        <taxon>Lachnocladiaceae</taxon>
        <taxon>Vararia</taxon>
    </lineage>
</organism>